<keyword evidence="3" id="KW-1185">Reference proteome</keyword>
<proteinExistence type="predicted"/>
<evidence type="ECO:0000256" key="1">
    <source>
        <dbReference type="SAM" id="Coils"/>
    </source>
</evidence>
<evidence type="ECO:0000313" key="3">
    <source>
        <dbReference type="Proteomes" id="UP001152798"/>
    </source>
</evidence>
<sequence length="344" mass="40209">MGIRRSLRLQSRNEGINENAKHTVKKNKLPRKRKVKVKSNTKTISCITPRRSLRIKKRNSYYTVEGEQSTNQSTAQIINDLKIEPCEVKLEQIDMLIEKLKIGCQETDDRKENQTSVDSEGIKDTTDTAMENEQCENDITNEMSKETEESIIEINTISPNEEANPTDVDIKEMEEELLKEQKERSEEQEETAKKITEMLNQYKIENEIDFDEINSISSTFNEETAIDTSWDREVVPNCYREKIINNVLFNNTNAYNFKSCFKDRASLTAAFDRHSGQVSNETYPYDIHETPEAEKVKRFYRKNITDPSLHSWYQYNVASSKRFSKQETEELVPPKPYLERFLLL</sequence>
<name>A0A9P0H562_NEZVI</name>
<dbReference type="OrthoDB" id="6622398at2759"/>
<gene>
    <name evidence="2" type="ORF">NEZAVI_LOCUS5872</name>
</gene>
<dbReference type="EMBL" id="OV725079">
    <property type="protein sequence ID" value="CAH1395630.1"/>
    <property type="molecule type" value="Genomic_DNA"/>
</dbReference>
<organism evidence="2 3">
    <name type="scientific">Nezara viridula</name>
    <name type="common">Southern green stink bug</name>
    <name type="synonym">Cimex viridulus</name>
    <dbReference type="NCBI Taxonomy" id="85310"/>
    <lineage>
        <taxon>Eukaryota</taxon>
        <taxon>Metazoa</taxon>
        <taxon>Ecdysozoa</taxon>
        <taxon>Arthropoda</taxon>
        <taxon>Hexapoda</taxon>
        <taxon>Insecta</taxon>
        <taxon>Pterygota</taxon>
        <taxon>Neoptera</taxon>
        <taxon>Paraneoptera</taxon>
        <taxon>Hemiptera</taxon>
        <taxon>Heteroptera</taxon>
        <taxon>Panheteroptera</taxon>
        <taxon>Pentatomomorpha</taxon>
        <taxon>Pentatomoidea</taxon>
        <taxon>Pentatomidae</taxon>
        <taxon>Pentatominae</taxon>
        <taxon>Nezara</taxon>
    </lineage>
</organism>
<dbReference type="Proteomes" id="UP001152798">
    <property type="component" value="Chromosome 3"/>
</dbReference>
<feature type="coiled-coil region" evidence="1">
    <location>
        <begin position="168"/>
        <end position="205"/>
    </location>
</feature>
<dbReference type="AlphaFoldDB" id="A0A9P0H562"/>
<evidence type="ECO:0000313" key="2">
    <source>
        <dbReference type="EMBL" id="CAH1395630.1"/>
    </source>
</evidence>
<protein>
    <submittedName>
        <fullName evidence="2">Uncharacterized protein</fullName>
    </submittedName>
</protein>
<accession>A0A9P0H562</accession>
<keyword evidence="1" id="KW-0175">Coiled coil</keyword>
<reference evidence="2" key="1">
    <citation type="submission" date="2022-01" db="EMBL/GenBank/DDBJ databases">
        <authorList>
            <person name="King R."/>
        </authorList>
    </citation>
    <scope>NUCLEOTIDE SEQUENCE</scope>
</reference>